<feature type="region of interest" description="Disordered" evidence="2">
    <location>
        <begin position="702"/>
        <end position="727"/>
    </location>
</feature>
<dbReference type="Proteomes" id="UP001497392">
    <property type="component" value="Unassembled WGS sequence"/>
</dbReference>
<feature type="region of interest" description="Disordered" evidence="2">
    <location>
        <begin position="1224"/>
        <end position="1293"/>
    </location>
</feature>
<feature type="region of interest" description="Disordered" evidence="2">
    <location>
        <begin position="524"/>
        <end position="544"/>
    </location>
</feature>
<feature type="region of interest" description="Disordered" evidence="2">
    <location>
        <begin position="251"/>
        <end position="278"/>
    </location>
</feature>
<feature type="region of interest" description="Disordered" evidence="2">
    <location>
        <begin position="1494"/>
        <end position="1538"/>
    </location>
</feature>
<feature type="compositionally biased region" description="Low complexity" evidence="2">
    <location>
        <begin position="561"/>
        <end position="574"/>
    </location>
</feature>
<feature type="compositionally biased region" description="Basic and acidic residues" evidence="2">
    <location>
        <begin position="584"/>
        <end position="593"/>
    </location>
</feature>
<keyword evidence="1" id="KW-0175">Coiled coil</keyword>
<reference evidence="3 4" key="1">
    <citation type="submission" date="2024-06" db="EMBL/GenBank/DDBJ databases">
        <authorList>
            <person name="Kraege A."/>
            <person name="Thomma B."/>
        </authorList>
    </citation>
    <scope>NUCLEOTIDE SEQUENCE [LARGE SCALE GENOMIC DNA]</scope>
</reference>
<accession>A0ABP1FI28</accession>
<evidence type="ECO:0000313" key="4">
    <source>
        <dbReference type="Proteomes" id="UP001497392"/>
    </source>
</evidence>
<feature type="compositionally biased region" description="Polar residues" evidence="2">
    <location>
        <begin position="1"/>
        <end position="13"/>
    </location>
</feature>
<sequence>MMAQSHTGTQQTTRRPDVDGWSSGKEEALRHQLDCYRTAAKQLSVLLGHRNKEIEVLLQEMQLDAASSGDNTKAGDLIPAVWGKSTEALRISEPNDYLAHRTHPAMSQAGLEQCVSARTSASESGGLHPKLAAASVGHASTRDGSLGSVDETRLPSILGHPYIPASSPQDATSIAMRGSKEAAGSLHLSGMAEDDFSGVHFCEVFWALPERKAPASRSGSQTGAAFSDQGAMAWPQMAGLDAVVSDTSSALAESASGSQEHGFEQEAQSDRAAGELDVAKSQLQASQDLILSMQRQLGEAHDKQSAMSEQLRHTSACLQHLQRAQEAWKIEEALQATRVDAAQLRDSEAQDSDAAQMQVTEAALHQALRHEGQLMAEVISLQPVIISVPETALEAPWLSARAGEDSTPDVLQHAADAPLAAIDNGSARTEEWQVPQQGTKVKAAAHSQTPAKPEQLRHARSVIAELSARLAELECCNALLQDQLAISADDLIKSGPQHTWRADSFPWDDPASVEHGIDLSQDSVSVKSATNNTQDAQPLTPDEESLAKRGLLDESLTGGLSTTDSAGDAPSSDDAPGHTSSTEEALRASEEHAPSASAPAGHGQMADTWPDATPKVARNLTESAGSASVRMSFSRLSAAEEQNARLAATHAELERCLLHAQHQLRDFAGAASDQVPLLTAHSFHAAQEALTQAVAEVRSTGAHNSPELLPDRASAEPVRLSASSQQSPGRLNYIDAPRIAADLRSELAASKAKLARTAEQLAESELCREHLEQQLLDVGEARHNAHQRGLQDSSDMMAEVADSTAKLALLAQQLAEAAEREPSTTLEAATSEVAALRVAMTQSENIFLDLEAQLRAAFEREAASQLRIAALEQELVQAGMHARPASAMQLAVADGDGSAIVPFVQHQRSAPDLTMMQPQSLEAGTIVIYGSEDTQQAARQDMTASASSQQTQLLTAQLRAALQQVSDTETVIERLHDQIFNQYALITELRLALSASGQLIGIPDASLGAASVTHTTEAGSKALQLEYPVSKGLLKMAIVEEVLSEYGSQLGKAKDMQLVKDGSKAQQVVYPDPQVAASNSALRTPAKPALPRSAHISQLAVTCALIAGQTEFPEELYSLVLSEDSAPLAVSRDAHTSRVPARSDEACHSQSDAVREDTASAHSASQRMRENPLFLQGSANSSDEDIQGSQGEEEAHHRTVRGREAQQIVQRLKNSYLHRSMSAPDAALSPGMAGKEGAGRRAAVGRAAGRRRSSRQAQQRARPWSLPSLKRALAEQRRGSAATSSGSFGAKSSSYGSMLLEGEEEEDIEVLETIYANWGDIDQAPDVGERDDSKELTASLAERCAYLEKALEEASCRLAKSRAAEGQLQSQNSILRTENSALTARLWLGEQKQEQLRHKPVQREQAAYKPAGRATAASLAASPFGVGSFPGPAIAGSGHRAPITEADAGASQPCSRYAWELQDLHLRMAAAIAQIRELEADKAKVARQLVSACAGAGEPPRPASHAGQSADNTARDAAARHSQHPTESTGTLPNFKRD</sequence>
<comment type="caution">
    <text evidence="3">The sequence shown here is derived from an EMBL/GenBank/DDBJ whole genome shotgun (WGS) entry which is preliminary data.</text>
</comment>
<proteinExistence type="predicted"/>
<feature type="region of interest" description="Disordered" evidence="2">
    <location>
        <begin position="1132"/>
        <end position="1205"/>
    </location>
</feature>
<evidence type="ECO:0000313" key="3">
    <source>
        <dbReference type="EMBL" id="CAL5219605.1"/>
    </source>
</evidence>
<feature type="compositionally biased region" description="Polar residues" evidence="2">
    <location>
        <begin position="524"/>
        <end position="537"/>
    </location>
</feature>
<keyword evidence="4" id="KW-1185">Reference proteome</keyword>
<feature type="compositionally biased region" description="Basic and acidic residues" evidence="2">
    <location>
        <begin position="261"/>
        <end position="278"/>
    </location>
</feature>
<protein>
    <submittedName>
        <fullName evidence="3">G1470 protein</fullName>
    </submittedName>
</protein>
<feature type="compositionally biased region" description="Basic and acidic residues" evidence="2">
    <location>
        <begin position="1132"/>
        <end position="1159"/>
    </location>
</feature>
<evidence type="ECO:0000256" key="2">
    <source>
        <dbReference type="SAM" id="MobiDB-lite"/>
    </source>
</evidence>
<evidence type="ECO:0000256" key="1">
    <source>
        <dbReference type="SAM" id="Coils"/>
    </source>
</evidence>
<feature type="coiled-coil region" evidence="1">
    <location>
        <begin position="1461"/>
        <end position="1488"/>
    </location>
</feature>
<gene>
    <name evidence="3" type="primary">g1470</name>
    <name evidence="3" type="ORF">VP750_LOCUS1264</name>
</gene>
<feature type="compositionally biased region" description="Low complexity" evidence="2">
    <location>
        <begin position="1279"/>
        <end position="1293"/>
    </location>
</feature>
<feature type="compositionally biased region" description="Low complexity" evidence="2">
    <location>
        <begin position="594"/>
        <end position="603"/>
    </location>
</feature>
<dbReference type="EMBL" id="CAXHTA020000002">
    <property type="protein sequence ID" value="CAL5219605.1"/>
    <property type="molecule type" value="Genomic_DNA"/>
</dbReference>
<feature type="coiled-coil region" evidence="1">
    <location>
        <begin position="740"/>
        <end position="774"/>
    </location>
</feature>
<feature type="region of interest" description="Disordered" evidence="2">
    <location>
        <begin position="1"/>
        <end position="24"/>
    </location>
</feature>
<feature type="compositionally biased region" description="Basic and acidic residues" evidence="2">
    <location>
        <begin position="14"/>
        <end position="24"/>
    </location>
</feature>
<organism evidence="3 4">
    <name type="scientific">Coccomyxa viridis</name>
    <dbReference type="NCBI Taxonomy" id="1274662"/>
    <lineage>
        <taxon>Eukaryota</taxon>
        <taxon>Viridiplantae</taxon>
        <taxon>Chlorophyta</taxon>
        <taxon>core chlorophytes</taxon>
        <taxon>Trebouxiophyceae</taxon>
        <taxon>Trebouxiophyceae incertae sedis</taxon>
        <taxon>Coccomyxaceae</taxon>
        <taxon>Coccomyxa</taxon>
    </lineage>
</organism>
<feature type="region of interest" description="Disordered" evidence="2">
    <location>
        <begin position="556"/>
        <end position="611"/>
    </location>
</feature>
<name>A0ABP1FI28_9CHLO</name>
<feature type="compositionally biased region" description="Basic and acidic residues" evidence="2">
    <location>
        <begin position="1193"/>
        <end position="1204"/>
    </location>
</feature>